<keyword evidence="3" id="KW-1185">Reference proteome</keyword>
<dbReference type="Gene3D" id="3.20.20.210">
    <property type="match status" value="1"/>
</dbReference>
<dbReference type="GO" id="GO:0009086">
    <property type="term" value="P:methionine biosynthetic process"/>
    <property type="evidence" value="ECO:0007669"/>
    <property type="project" value="InterPro"/>
</dbReference>
<dbReference type="InterPro" id="IPR002629">
    <property type="entry name" value="Met_Synth_C/arc"/>
</dbReference>
<proteinExistence type="predicted"/>
<evidence type="ECO:0000313" key="2">
    <source>
        <dbReference type="EMBL" id="GIH04587.1"/>
    </source>
</evidence>
<dbReference type="RefSeq" id="WP_203908462.1">
    <property type="nucleotide sequence ID" value="NZ_BONY01000013.1"/>
</dbReference>
<name>A0A8J3VFZ2_9ACTN</name>
<evidence type="ECO:0000313" key="3">
    <source>
        <dbReference type="Proteomes" id="UP000612899"/>
    </source>
</evidence>
<organism evidence="2 3">
    <name type="scientific">Rhizocola hellebori</name>
    <dbReference type="NCBI Taxonomy" id="1392758"/>
    <lineage>
        <taxon>Bacteria</taxon>
        <taxon>Bacillati</taxon>
        <taxon>Actinomycetota</taxon>
        <taxon>Actinomycetes</taxon>
        <taxon>Micromonosporales</taxon>
        <taxon>Micromonosporaceae</taxon>
        <taxon>Rhizocola</taxon>
    </lineage>
</organism>
<accession>A0A8J3VFZ2</accession>
<feature type="domain" description="Cobalamin-independent methionine synthase MetE C-terminal/archaeal" evidence="1">
    <location>
        <begin position="4"/>
        <end position="316"/>
    </location>
</feature>
<dbReference type="InterPro" id="IPR038071">
    <property type="entry name" value="UROD/MetE-like_sf"/>
</dbReference>
<dbReference type="AlphaFoldDB" id="A0A8J3VFZ2"/>
<dbReference type="GO" id="GO:0008270">
    <property type="term" value="F:zinc ion binding"/>
    <property type="evidence" value="ECO:0007669"/>
    <property type="project" value="InterPro"/>
</dbReference>
<sequence length="320" mass="33627">MKATGVGSLPGTDIDEALSFTFGELPDFPYLPELPGRGPGADMIGRGSAFLVDLPVELYVGRWRVAAHAGADERQALDFLERDLDALTERADGYRGPLKVQAVGPWTLAASVELALGELLLKDHGAVRDLASSLLEGLRAHVAEIKRRVPGAEVILQLDEPSLPAAMAGEVRTASGLYTYRSVEASRARDVLKSFVDGVGSPVVVHCCARNAPLGLFREAGVAGVAIDLSLVKDLDPIGEAIDAGLVLYAGVAPTAAASVPSSSHLADRLRRVWSDLGFAPELMAKQAVLTPACGLATSTPAYARGVLKACREAAQRLSE</sequence>
<dbReference type="GO" id="GO:0003871">
    <property type="term" value="F:5-methyltetrahydropteroyltriglutamate-homocysteine S-methyltransferase activity"/>
    <property type="evidence" value="ECO:0007669"/>
    <property type="project" value="InterPro"/>
</dbReference>
<dbReference type="Proteomes" id="UP000612899">
    <property type="component" value="Unassembled WGS sequence"/>
</dbReference>
<dbReference type="SUPFAM" id="SSF51726">
    <property type="entry name" value="UROD/MetE-like"/>
    <property type="match status" value="1"/>
</dbReference>
<protein>
    <recommendedName>
        <fullName evidence="1">Cobalamin-independent methionine synthase MetE C-terminal/archaeal domain-containing protein</fullName>
    </recommendedName>
</protein>
<evidence type="ECO:0000259" key="1">
    <source>
        <dbReference type="Pfam" id="PF01717"/>
    </source>
</evidence>
<reference evidence="2" key="1">
    <citation type="submission" date="2021-01" db="EMBL/GenBank/DDBJ databases">
        <title>Whole genome shotgun sequence of Rhizocola hellebori NBRC 109834.</title>
        <authorList>
            <person name="Komaki H."/>
            <person name="Tamura T."/>
        </authorList>
    </citation>
    <scope>NUCLEOTIDE SEQUENCE</scope>
    <source>
        <strain evidence="2">NBRC 109834</strain>
    </source>
</reference>
<gene>
    <name evidence="2" type="ORF">Rhe02_26540</name>
</gene>
<dbReference type="Pfam" id="PF01717">
    <property type="entry name" value="Meth_synt_2"/>
    <property type="match status" value="1"/>
</dbReference>
<comment type="caution">
    <text evidence="2">The sequence shown here is derived from an EMBL/GenBank/DDBJ whole genome shotgun (WGS) entry which is preliminary data.</text>
</comment>
<dbReference type="EMBL" id="BONY01000013">
    <property type="protein sequence ID" value="GIH04587.1"/>
    <property type="molecule type" value="Genomic_DNA"/>
</dbReference>